<reference evidence="1" key="1">
    <citation type="journal article" date="2023" name="Mol. Phylogenet. Evol.">
        <title>Genome-scale phylogeny and comparative genomics of the fungal order Sordariales.</title>
        <authorList>
            <person name="Hensen N."/>
            <person name="Bonometti L."/>
            <person name="Westerberg I."/>
            <person name="Brannstrom I.O."/>
            <person name="Guillou S."/>
            <person name="Cros-Aarteil S."/>
            <person name="Calhoun S."/>
            <person name="Haridas S."/>
            <person name="Kuo A."/>
            <person name="Mondo S."/>
            <person name="Pangilinan J."/>
            <person name="Riley R."/>
            <person name="LaButti K."/>
            <person name="Andreopoulos B."/>
            <person name="Lipzen A."/>
            <person name="Chen C."/>
            <person name="Yan M."/>
            <person name="Daum C."/>
            <person name="Ng V."/>
            <person name="Clum A."/>
            <person name="Steindorff A."/>
            <person name="Ohm R.A."/>
            <person name="Martin F."/>
            <person name="Silar P."/>
            <person name="Natvig D.O."/>
            <person name="Lalanne C."/>
            <person name="Gautier V."/>
            <person name="Ament-Velasquez S.L."/>
            <person name="Kruys A."/>
            <person name="Hutchinson M.I."/>
            <person name="Powell A.J."/>
            <person name="Barry K."/>
            <person name="Miller A.N."/>
            <person name="Grigoriev I.V."/>
            <person name="Debuchy R."/>
            <person name="Gladieux P."/>
            <person name="Hiltunen Thoren M."/>
            <person name="Johannesson H."/>
        </authorList>
    </citation>
    <scope>NUCLEOTIDE SEQUENCE</scope>
    <source>
        <strain evidence="1">CBS 955.72</strain>
    </source>
</reference>
<accession>A0AAJ0HHG0</accession>
<dbReference type="AlphaFoldDB" id="A0AAJ0HHG0"/>
<dbReference type="Proteomes" id="UP001275084">
    <property type="component" value="Unassembled WGS sequence"/>
</dbReference>
<gene>
    <name evidence="1" type="ORF">B0T25DRAFT_192338</name>
</gene>
<protein>
    <submittedName>
        <fullName evidence="1">Uncharacterized protein</fullName>
    </submittedName>
</protein>
<proteinExistence type="predicted"/>
<name>A0AAJ0HHG0_9PEZI</name>
<keyword evidence="2" id="KW-1185">Reference proteome</keyword>
<comment type="caution">
    <text evidence="1">The sequence shown here is derived from an EMBL/GenBank/DDBJ whole genome shotgun (WGS) entry which is preliminary data.</text>
</comment>
<dbReference type="EMBL" id="JAUIQD010000004">
    <property type="protein sequence ID" value="KAK3352766.1"/>
    <property type="molecule type" value="Genomic_DNA"/>
</dbReference>
<organism evidence="1 2">
    <name type="scientific">Lasiosphaeria hispida</name>
    <dbReference type="NCBI Taxonomy" id="260671"/>
    <lineage>
        <taxon>Eukaryota</taxon>
        <taxon>Fungi</taxon>
        <taxon>Dikarya</taxon>
        <taxon>Ascomycota</taxon>
        <taxon>Pezizomycotina</taxon>
        <taxon>Sordariomycetes</taxon>
        <taxon>Sordariomycetidae</taxon>
        <taxon>Sordariales</taxon>
        <taxon>Lasiosphaeriaceae</taxon>
        <taxon>Lasiosphaeria</taxon>
    </lineage>
</organism>
<reference evidence="1" key="2">
    <citation type="submission" date="2023-06" db="EMBL/GenBank/DDBJ databases">
        <authorList>
            <consortium name="Lawrence Berkeley National Laboratory"/>
            <person name="Haridas S."/>
            <person name="Hensen N."/>
            <person name="Bonometti L."/>
            <person name="Westerberg I."/>
            <person name="Brannstrom I.O."/>
            <person name="Guillou S."/>
            <person name="Cros-Aarteil S."/>
            <person name="Calhoun S."/>
            <person name="Kuo A."/>
            <person name="Mondo S."/>
            <person name="Pangilinan J."/>
            <person name="Riley R."/>
            <person name="Labutti K."/>
            <person name="Andreopoulos B."/>
            <person name="Lipzen A."/>
            <person name="Chen C."/>
            <person name="Yanf M."/>
            <person name="Daum C."/>
            <person name="Ng V."/>
            <person name="Clum A."/>
            <person name="Steindorff A."/>
            <person name="Ohm R."/>
            <person name="Martin F."/>
            <person name="Silar P."/>
            <person name="Natvig D."/>
            <person name="Lalanne C."/>
            <person name="Gautier V."/>
            <person name="Ament-Velasquez S.L."/>
            <person name="Kruys A."/>
            <person name="Hutchinson M.I."/>
            <person name="Powell A.J."/>
            <person name="Barry K."/>
            <person name="Miller A.N."/>
            <person name="Grigoriev I.V."/>
            <person name="Debuchy R."/>
            <person name="Gladieux P."/>
            <person name="Thoren M.H."/>
            <person name="Johannesson H."/>
        </authorList>
    </citation>
    <scope>NUCLEOTIDE SEQUENCE</scope>
    <source>
        <strain evidence="1">CBS 955.72</strain>
    </source>
</reference>
<evidence type="ECO:0000313" key="2">
    <source>
        <dbReference type="Proteomes" id="UP001275084"/>
    </source>
</evidence>
<sequence>MVDTAQQAAPLDPRLREVLQQLAANLTELNALLATAPSNPAQPAMEAIRAVADTEITAIGDNEPTIEDIFKRMAPTRARVARLTIPWDPFEARVGESDREETLDLEDWRMEGFTMYIDRGRSPRIASGLGELDNQGVFHWDNRRNRAWGNVRRGDDPYFSGGTHCVLGRAYMKPDPNGYLCSQPVGAVSGSSITLRSGVYASGCPMSELWNFTTEHATHGKIWIMTPLLAAYADLEGTDRIVHDNAIQQTYACRLERLDLVPVVLVSSLCMDYSRPADRSSQWAKSGNYRGKLPEFLAIFLGFLLIPATSKGVAYISNAREERWLSAPQNVGRLAPMVLMLELHLRHFMGADREEQRPGLHVAGLALTREEVLLAKMGLRGARVLTESVSSLCLILSLTHSAPYTILALLDTSVPFFVGGGRNGTYEVPSAFPTKDTWVSSSIVPCGRATGVAQFLSVVLSAFKIWETGWTNALDEIDETVSASILCEHSLITDLL</sequence>
<evidence type="ECO:0000313" key="1">
    <source>
        <dbReference type="EMBL" id="KAK3352766.1"/>
    </source>
</evidence>